<comment type="caution">
    <text evidence="2">The sequence shown here is derived from an EMBL/GenBank/DDBJ whole genome shotgun (WGS) entry which is preliminary data.</text>
</comment>
<keyword evidence="1" id="KW-1133">Transmembrane helix</keyword>
<gene>
    <name evidence="2" type="ORF">BS47DRAFT_1344430</name>
</gene>
<evidence type="ECO:0008006" key="4">
    <source>
        <dbReference type="Google" id="ProtNLM"/>
    </source>
</evidence>
<feature type="transmembrane region" description="Helical" evidence="1">
    <location>
        <begin position="77"/>
        <end position="99"/>
    </location>
</feature>
<accession>A0A9P6AWL1</accession>
<feature type="non-terminal residue" evidence="2">
    <location>
        <position position="1"/>
    </location>
</feature>
<dbReference type="OrthoDB" id="6354873at2759"/>
<keyword evidence="1" id="KW-0812">Transmembrane</keyword>
<evidence type="ECO:0000256" key="1">
    <source>
        <dbReference type="SAM" id="Phobius"/>
    </source>
</evidence>
<evidence type="ECO:0000313" key="2">
    <source>
        <dbReference type="EMBL" id="KAF9513343.1"/>
    </source>
</evidence>
<proteinExistence type="predicted"/>
<evidence type="ECO:0000313" key="3">
    <source>
        <dbReference type="Proteomes" id="UP000886523"/>
    </source>
</evidence>
<sequence length="279" mass="32499">STWYKDPTNRSIGNISGWVAYRHMFKGETRPREGKLTVHPVWKQHAFVLPRAIAPIAIQYISIKYFRLSWPMWMAGIVYSLAFITFVAMLAFHLNALALKHGFLDGQVPRDGVPDARLKLTMLGIFFVATVRLLFCCFIAYNRFETLYITPWLSVHMFVYTIIVDFWFYIYHRAMHEIDEVIGILIIPLLAYLVYPSISSVYTTYTEVVGHSGVRLYQQQPVTGPILRPFGMDMAGEDHDLHHRNGWRKSFKYTRIWDKLLSTARAGPRLEMVDENVDW</sequence>
<dbReference type="Proteomes" id="UP000886523">
    <property type="component" value="Unassembled WGS sequence"/>
</dbReference>
<keyword evidence="3" id="KW-1185">Reference proteome</keyword>
<protein>
    <recommendedName>
        <fullName evidence="4">Fatty acid hydroxylase domain-containing protein</fullName>
    </recommendedName>
</protein>
<keyword evidence="1" id="KW-0472">Membrane</keyword>
<organism evidence="2 3">
    <name type="scientific">Hydnum rufescens UP504</name>
    <dbReference type="NCBI Taxonomy" id="1448309"/>
    <lineage>
        <taxon>Eukaryota</taxon>
        <taxon>Fungi</taxon>
        <taxon>Dikarya</taxon>
        <taxon>Basidiomycota</taxon>
        <taxon>Agaricomycotina</taxon>
        <taxon>Agaricomycetes</taxon>
        <taxon>Cantharellales</taxon>
        <taxon>Hydnaceae</taxon>
        <taxon>Hydnum</taxon>
    </lineage>
</organism>
<dbReference type="EMBL" id="MU128974">
    <property type="protein sequence ID" value="KAF9513343.1"/>
    <property type="molecule type" value="Genomic_DNA"/>
</dbReference>
<name>A0A9P6AWL1_9AGAM</name>
<dbReference type="AlphaFoldDB" id="A0A9P6AWL1"/>
<feature type="transmembrane region" description="Helical" evidence="1">
    <location>
        <begin position="147"/>
        <end position="169"/>
    </location>
</feature>
<reference evidence="2" key="1">
    <citation type="journal article" date="2020" name="Nat. Commun.">
        <title>Large-scale genome sequencing of mycorrhizal fungi provides insights into the early evolution of symbiotic traits.</title>
        <authorList>
            <person name="Miyauchi S."/>
            <person name="Kiss E."/>
            <person name="Kuo A."/>
            <person name="Drula E."/>
            <person name="Kohler A."/>
            <person name="Sanchez-Garcia M."/>
            <person name="Morin E."/>
            <person name="Andreopoulos B."/>
            <person name="Barry K.W."/>
            <person name="Bonito G."/>
            <person name="Buee M."/>
            <person name="Carver A."/>
            <person name="Chen C."/>
            <person name="Cichocki N."/>
            <person name="Clum A."/>
            <person name="Culley D."/>
            <person name="Crous P.W."/>
            <person name="Fauchery L."/>
            <person name="Girlanda M."/>
            <person name="Hayes R.D."/>
            <person name="Keri Z."/>
            <person name="LaButti K."/>
            <person name="Lipzen A."/>
            <person name="Lombard V."/>
            <person name="Magnuson J."/>
            <person name="Maillard F."/>
            <person name="Murat C."/>
            <person name="Nolan M."/>
            <person name="Ohm R.A."/>
            <person name="Pangilinan J."/>
            <person name="Pereira M.F."/>
            <person name="Perotto S."/>
            <person name="Peter M."/>
            <person name="Pfister S."/>
            <person name="Riley R."/>
            <person name="Sitrit Y."/>
            <person name="Stielow J.B."/>
            <person name="Szollosi G."/>
            <person name="Zifcakova L."/>
            <person name="Stursova M."/>
            <person name="Spatafora J.W."/>
            <person name="Tedersoo L."/>
            <person name="Vaario L.M."/>
            <person name="Yamada A."/>
            <person name="Yan M."/>
            <person name="Wang P."/>
            <person name="Xu J."/>
            <person name="Bruns T."/>
            <person name="Baldrian P."/>
            <person name="Vilgalys R."/>
            <person name="Dunand C."/>
            <person name="Henrissat B."/>
            <person name="Grigoriev I.V."/>
            <person name="Hibbett D."/>
            <person name="Nagy L.G."/>
            <person name="Martin F.M."/>
        </authorList>
    </citation>
    <scope>NUCLEOTIDE SEQUENCE</scope>
    <source>
        <strain evidence="2">UP504</strain>
    </source>
</reference>
<feature type="transmembrane region" description="Helical" evidence="1">
    <location>
        <begin position="181"/>
        <end position="198"/>
    </location>
</feature>
<feature type="transmembrane region" description="Helical" evidence="1">
    <location>
        <begin position="120"/>
        <end position="141"/>
    </location>
</feature>